<dbReference type="Proteomes" id="UP000186955">
    <property type="component" value="Unassembled WGS sequence"/>
</dbReference>
<dbReference type="PANTHER" id="PTHR34997">
    <property type="entry name" value="AM15"/>
    <property type="match status" value="1"/>
</dbReference>
<keyword evidence="1" id="KW-0147">Chitin-binding</keyword>
<dbReference type="Gene3D" id="3.10.350.10">
    <property type="entry name" value="LysM domain"/>
    <property type="match status" value="1"/>
</dbReference>
<feature type="compositionally biased region" description="Low complexity" evidence="3">
    <location>
        <begin position="43"/>
        <end position="62"/>
    </location>
</feature>
<comment type="caution">
    <text evidence="4">The sequence shown here is derived from an EMBL/GenBank/DDBJ whole genome shotgun (WGS) entry which is preliminary data.</text>
</comment>
<organism evidence="4 5">
    <name type="scientific">Penicillium subrubescens</name>
    <dbReference type="NCBI Taxonomy" id="1316194"/>
    <lineage>
        <taxon>Eukaryota</taxon>
        <taxon>Fungi</taxon>
        <taxon>Dikarya</taxon>
        <taxon>Ascomycota</taxon>
        <taxon>Pezizomycotina</taxon>
        <taxon>Eurotiomycetes</taxon>
        <taxon>Eurotiomycetidae</taxon>
        <taxon>Eurotiales</taxon>
        <taxon>Aspergillaceae</taxon>
        <taxon>Penicillium</taxon>
    </lineage>
</organism>
<dbReference type="PANTHER" id="PTHR34997:SF1">
    <property type="entry name" value="PEPTIDOGLYCAN-BINDING LYSIN DOMAIN"/>
    <property type="match status" value="1"/>
</dbReference>
<accession>A0A1Q5UQL4</accession>
<feature type="region of interest" description="Disordered" evidence="3">
    <location>
        <begin position="1"/>
        <end position="24"/>
    </location>
</feature>
<proteinExistence type="predicted"/>
<evidence type="ECO:0008006" key="6">
    <source>
        <dbReference type="Google" id="ProtNLM"/>
    </source>
</evidence>
<evidence type="ECO:0000256" key="2">
    <source>
        <dbReference type="ARBA" id="ARBA00023026"/>
    </source>
</evidence>
<dbReference type="GO" id="GO:0008061">
    <property type="term" value="F:chitin binding"/>
    <property type="evidence" value="ECO:0007669"/>
    <property type="project" value="UniProtKB-KW"/>
</dbReference>
<keyword evidence="2" id="KW-0843">Virulence</keyword>
<gene>
    <name evidence="4" type="ORF">PENSUB_5826</name>
</gene>
<protein>
    <recommendedName>
        <fullName evidence="6">LysM domain-containing protein</fullName>
    </recommendedName>
</protein>
<dbReference type="EMBL" id="MNBE01000058">
    <property type="protein sequence ID" value="OKP14762.1"/>
    <property type="molecule type" value="Genomic_DNA"/>
</dbReference>
<name>A0A1Q5UQL4_9EURO</name>
<dbReference type="STRING" id="1316194.A0A1Q5UQL4"/>
<feature type="region of interest" description="Disordered" evidence="3">
    <location>
        <begin position="43"/>
        <end position="66"/>
    </location>
</feature>
<evidence type="ECO:0000256" key="3">
    <source>
        <dbReference type="SAM" id="MobiDB-lite"/>
    </source>
</evidence>
<keyword evidence="5" id="KW-1185">Reference proteome</keyword>
<dbReference type="InterPro" id="IPR052210">
    <property type="entry name" value="LysM1-like"/>
</dbReference>
<feature type="compositionally biased region" description="Low complexity" evidence="3">
    <location>
        <begin position="1"/>
        <end position="18"/>
    </location>
</feature>
<evidence type="ECO:0000313" key="5">
    <source>
        <dbReference type="Proteomes" id="UP000186955"/>
    </source>
</evidence>
<dbReference type="CDD" id="cd00118">
    <property type="entry name" value="LysM"/>
    <property type="match status" value="1"/>
</dbReference>
<reference evidence="4 5" key="1">
    <citation type="submission" date="2016-10" db="EMBL/GenBank/DDBJ databases">
        <title>Genome sequence of the ascomycete fungus Penicillium subrubescens.</title>
        <authorList>
            <person name="De Vries R.P."/>
            <person name="Peng M."/>
            <person name="Dilokpimol A."/>
            <person name="Hilden K."/>
            <person name="Makela M.R."/>
            <person name="Grigoriev I."/>
            <person name="Riley R."/>
            <person name="Granchi Z."/>
        </authorList>
    </citation>
    <scope>NUCLEOTIDE SEQUENCE [LARGE SCALE GENOMIC DNA]</scope>
    <source>
        <strain evidence="4 5">CBS 132785</strain>
    </source>
</reference>
<sequence length="191" mass="19927">MSSNTTATTASASSTSVSRAPEQTGIAPHCDAVCIGSASSTSASSATTTATSTATDTTGTSTLEPTTDPSCIKYHKVVAGDTCVGIEQEYGITAAKVRLHKSDGPRLDINHELVSFTHHIDIFWHGTRLLDHRVVFSGSATWSALTPLPLEALPPRTTTSNPTSTPAVPDVEPSTVAECIKYHLVVSGDDC</sequence>
<dbReference type="AlphaFoldDB" id="A0A1Q5UQL4"/>
<evidence type="ECO:0000256" key="1">
    <source>
        <dbReference type="ARBA" id="ARBA00022669"/>
    </source>
</evidence>
<evidence type="ECO:0000313" key="4">
    <source>
        <dbReference type="EMBL" id="OKP14762.1"/>
    </source>
</evidence>
<dbReference type="InterPro" id="IPR018392">
    <property type="entry name" value="LysM"/>
</dbReference>
<dbReference type="InterPro" id="IPR036779">
    <property type="entry name" value="LysM_dom_sf"/>
</dbReference>